<dbReference type="PANTHER" id="PTHR12526">
    <property type="entry name" value="GLYCOSYLTRANSFERASE"/>
    <property type="match status" value="1"/>
</dbReference>
<dbReference type="GO" id="GO:1901135">
    <property type="term" value="P:carbohydrate derivative metabolic process"/>
    <property type="evidence" value="ECO:0007669"/>
    <property type="project" value="UniProtKB-ARBA"/>
</dbReference>
<keyword evidence="3" id="KW-1185">Reference proteome</keyword>
<gene>
    <name evidence="2" type="ORF">HLB35_14790</name>
</gene>
<dbReference type="AlphaFoldDB" id="A0A7Y3U083"/>
<dbReference type="RefSeq" id="WP_171703172.1">
    <property type="nucleotide sequence ID" value="NZ_JABFHI010000008.1"/>
</dbReference>
<accession>A0A7Y3U083</accession>
<dbReference type="InterPro" id="IPR001296">
    <property type="entry name" value="Glyco_trans_1"/>
</dbReference>
<dbReference type="GO" id="GO:0016757">
    <property type="term" value="F:glycosyltransferase activity"/>
    <property type="evidence" value="ECO:0007669"/>
    <property type="project" value="InterPro"/>
</dbReference>
<keyword evidence="2" id="KW-0808">Transferase</keyword>
<dbReference type="EMBL" id="JABFHI010000008">
    <property type="protein sequence ID" value="NOG32707.1"/>
    <property type="molecule type" value="Genomic_DNA"/>
</dbReference>
<name>A0A7Y3U083_9GAMM</name>
<proteinExistence type="predicted"/>
<evidence type="ECO:0000313" key="3">
    <source>
        <dbReference type="Proteomes" id="UP000588806"/>
    </source>
</evidence>
<dbReference type="PANTHER" id="PTHR12526:SF636">
    <property type="entry name" value="BLL3647 PROTEIN"/>
    <property type="match status" value="1"/>
</dbReference>
<organism evidence="2 3">
    <name type="scientific">Vreelandella azerica</name>
    <dbReference type="NCBI Taxonomy" id="2732867"/>
    <lineage>
        <taxon>Bacteria</taxon>
        <taxon>Pseudomonadati</taxon>
        <taxon>Pseudomonadota</taxon>
        <taxon>Gammaproteobacteria</taxon>
        <taxon>Oceanospirillales</taxon>
        <taxon>Halomonadaceae</taxon>
        <taxon>Vreelandella</taxon>
    </lineage>
</organism>
<dbReference type="Proteomes" id="UP000588806">
    <property type="component" value="Unassembled WGS sequence"/>
</dbReference>
<dbReference type="SUPFAM" id="SSF53756">
    <property type="entry name" value="UDP-Glycosyltransferase/glycogen phosphorylase"/>
    <property type="match status" value="1"/>
</dbReference>
<reference evidence="2 3" key="1">
    <citation type="submission" date="2020-05" db="EMBL/GenBank/DDBJ databases">
        <authorList>
            <person name="Ruan W."/>
            <person name="Jeon C.O."/>
            <person name="Chun B.H."/>
        </authorList>
    </citation>
    <scope>NUCLEOTIDE SEQUENCE [LARGE SCALE GENOMIC DNA]</scope>
    <source>
        <strain evidence="2 3">TBZ9</strain>
    </source>
</reference>
<dbReference type="Pfam" id="PF00534">
    <property type="entry name" value="Glycos_transf_1"/>
    <property type="match status" value="1"/>
</dbReference>
<evidence type="ECO:0000259" key="1">
    <source>
        <dbReference type="Pfam" id="PF00534"/>
    </source>
</evidence>
<comment type="caution">
    <text evidence="2">The sequence shown here is derived from an EMBL/GenBank/DDBJ whole genome shotgun (WGS) entry which is preliminary data.</text>
</comment>
<dbReference type="CDD" id="cd03801">
    <property type="entry name" value="GT4_PimA-like"/>
    <property type="match status" value="1"/>
</dbReference>
<reference evidence="2 3" key="2">
    <citation type="submission" date="2020-06" db="EMBL/GenBank/DDBJ databases">
        <title>Halomonas songnenensis sp. nov., a moderately halophilic bacterium isolated from saline and alkaline soils.</title>
        <authorList>
            <person name="Jiang J."/>
            <person name="Pan Y."/>
        </authorList>
    </citation>
    <scope>NUCLEOTIDE SEQUENCE [LARGE SCALE GENOMIC DNA]</scope>
    <source>
        <strain evidence="2 3">TBZ9</strain>
    </source>
</reference>
<protein>
    <submittedName>
        <fullName evidence="2">Glycosyltransferase family 4 protein</fullName>
    </submittedName>
</protein>
<dbReference type="Gene3D" id="3.40.50.2000">
    <property type="entry name" value="Glycogen Phosphorylase B"/>
    <property type="match status" value="2"/>
</dbReference>
<sequence>MHIIHVNLAKGFRGGERQTVLLIQALENLVASQTLVCRRDSPLREALSAVKGLRFATANHQLAGHMSVGSGAVVHAHEAKAVHWAWLHKRLYRTPYIITRRVDTPIRDKWSNRRFYADADCCVAISQAIRHLLDRWSERAVPVIPSAMSGFAPDKSVAQAYRERYSGHLIIGHVGALVDRHKGQRIVLEAAKALHYSHPDLRFVFFGRGADEARLREESATLDNVIWEGFKKDIGNYLPAFDLFVFPSRNEGLGSVLLDVMHAQVPIIATNVGGIPDLIKPNETGVLIAPEDGLALAAAIVDLVEQPEKRRRLAQNAYADLERYTPQAMAQAYLAIYQRLCT</sequence>
<evidence type="ECO:0000313" key="2">
    <source>
        <dbReference type="EMBL" id="NOG32707.1"/>
    </source>
</evidence>
<feature type="domain" description="Glycosyl transferase family 1" evidence="1">
    <location>
        <begin position="166"/>
        <end position="319"/>
    </location>
</feature>